<evidence type="ECO:0000256" key="1">
    <source>
        <dbReference type="SAM" id="MobiDB-lite"/>
    </source>
</evidence>
<protein>
    <submittedName>
        <fullName evidence="2">Uncharacterized protein</fullName>
    </submittedName>
</protein>
<proteinExistence type="predicted"/>
<dbReference type="EMBL" id="CP073041">
    <property type="protein sequence ID" value="UXE61446.1"/>
    <property type="molecule type" value="Genomic_DNA"/>
</dbReference>
<organism evidence="2">
    <name type="scientific">Woronichinia naegeliana WA131</name>
    <dbReference type="NCBI Taxonomy" id="2824559"/>
    <lineage>
        <taxon>Bacteria</taxon>
        <taxon>Bacillati</taxon>
        <taxon>Cyanobacteriota</taxon>
        <taxon>Cyanophyceae</taxon>
        <taxon>Synechococcales</taxon>
        <taxon>Coelosphaeriaceae</taxon>
        <taxon>Woronichinia</taxon>
    </lineage>
</organism>
<dbReference type="AlphaFoldDB" id="A0A977KYT7"/>
<accession>A0A977KYT7</accession>
<feature type="region of interest" description="Disordered" evidence="1">
    <location>
        <begin position="45"/>
        <end position="65"/>
    </location>
</feature>
<dbReference type="KEGG" id="wna:KA717_40015"/>
<dbReference type="Proteomes" id="UP001065613">
    <property type="component" value="Chromosome"/>
</dbReference>
<reference evidence="2" key="1">
    <citation type="submission" date="2021-04" db="EMBL/GenBank/DDBJ databases">
        <title>Genome sequence of Woronichinia naegeliana from Washington state freshwater lake bloom.</title>
        <authorList>
            <person name="Dreher T.W."/>
        </authorList>
    </citation>
    <scope>NUCLEOTIDE SEQUENCE</scope>
    <source>
        <strain evidence="2">WA131</strain>
    </source>
</reference>
<gene>
    <name evidence="2" type="ORF">KA717_40015</name>
</gene>
<sequence length="146" mass="15957">MFTDNSQNSFPGLVANQLLDKTRLQPLGLLLALIIAIALPTADGQAAPVNPSRSPNLTPVAQPSPPPALLQATIQDLARRTKIPVKQIQVKSATTKTWPNGCLGLARKEEMCTQMLVSGWQIILGHGQHTWRYRTDQTGKNLRLES</sequence>
<name>A0A977KYT7_9CYAN</name>
<evidence type="ECO:0000313" key="2">
    <source>
        <dbReference type="EMBL" id="UXE61446.1"/>
    </source>
</evidence>